<protein>
    <submittedName>
        <fullName evidence="1">Uncharacterized protein</fullName>
    </submittedName>
</protein>
<keyword evidence="2" id="KW-1185">Reference proteome</keyword>
<evidence type="ECO:0000313" key="1">
    <source>
        <dbReference type="EMBL" id="MED6254361.1"/>
    </source>
</evidence>
<sequence length="106" mass="12097">MQPGSTISEGTCFYRGLFLSSIPSHPYWVPGGRMPVSSDHWERSGVLSILTELDLKDGCRMDINYILHRCKAGRDKLNSVICSERWFYQVFRTRTGCLTSHFIAAH</sequence>
<evidence type="ECO:0000313" key="2">
    <source>
        <dbReference type="Proteomes" id="UP001345963"/>
    </source>
</evidence>
<proteinExistence type="predicted"/>
<organism evidence="1 2">
    <name type="scientific">Ataeniobius toweri</name>
    <dbReference type="NCBI Taxonomy" id="208326"/>
    <lineage>
        <taxon>Eukaryota</taxon>
        <taxon>Metazoa</taxon>
        <taxon>Chordata</taxon>
        <taxon>Craniata</taxon>
        <taxon>Vertebrata</taxon>
        <taxon>Euteleostomi</taxon>
        <taxon>Actinopterygii</taxon>
        <taxon>Neopterygii</taxon>
        <taxon>Teleostei</taxon>
        <taxon>Neoteleostei</taxon>
        <taxon>Acanthomorphata</taxon>
        <taxon>Ovalentaria</taxon>
        <taxon>Atherinomorphae</taxon>
        <taxon>Cyprinodontiformes</taxon>
        <taxon>Goodeidae</taxon>
        <taxon>Ataeniobius</taxon>
    </lineage>
</organism>
<comment type="caution">
    <text evidence="1">The sequence shown here is derived from an EMBL/GenBank/DDBJ whole genome shotgun (WGS) entry which is preliminary data.</text>
</comment>
<gene>
    <name evidence="1" type="ORF">ATANTOWER_024031</name>
</gene>
<dbReference type="Proteomes" id="UP001345963">
    <property type="component" value="Unassembled WGS sequence"/>
</dbReference>
<reference evidence="1 2" key="1">
    <citation type="submission" date="2021-07" db="EMBL/GenBank/DDBJ databases">
        <authorList>
            <person name="Palmer J.M."/>
        </authorList>
    </citation>
    <scope>NUCLEOTIDE SEQUENCE [LARGE SCALE GENOMIC DNA]</scope>
    <source>
        <strain evidence="1 2">AT_MEX2019</strain>
        <tissue evidence="1">Muscle</tissue>
    </source>
</reference>
<accession>A0ABU7BUM2</accession>
<name>A0ABU7BUM2_9TELE</name>
<dbReference type="EMBL" id="JAHUTI010069383">
    <property type="protein sequence ID" value="MED6254361.1"/>
    <property type="molecule type" value="Genomic_DNA"/>
</dbReference>